<keyword evidence="2" id="KW-1185">Reference proteome</keyword>
<evidence type="ECO:0000313" key="2">
    <source>
        <dbReference type="Proteomes" id="UP001224122"/>
    </source>
</evidence>
<accession>A0ABT9XX84</accession>
<dbReference type="EMBL" id="JAUSTW010000005">
    <property type="protein sequence ID" value="MDQ0199951.1"/>
    <property type="molecule type" value="Genomic_DNA"/>
</dbReference>
<dbReference type="RefSeq" id="WP_307409357.1">
    <property type="nucleotide sequence ID" value="NZ_JAUSTW010000005.1"/>
</dbReference>
<reference evidence="1 2" key="1">
    <citation type="submission" date="2023-07" db="EMBL/GenBank/DDBJ databases">
        <title>Genomic Encyclopedia of Type Strains, Phase IV (KMG-IV): sequencing the most valuable type-strain genomes for metagenomic binning, comparative biology and taxonomic classification.</title>
        <authorList>
            <person name="Goeker M."/>
        </authorList>
    </citation>
    <scope>NUCLEOTIDE SEQUENCE [LARGE SCALE GENOMIC DNA]</scope>
    <source>
        <strain evidence="1 2">DSM 27594</strain>
    </source>
</reference>
<dbReference type="Proteomes" id="UP001224122">
    <property type="component" value="Unassembled WGS sequence"/>
</dbReference>
<evidence type="ECO:0000313" key="1">
    <source>
        <dbReference type="EMBL" id="MDQ0199951.1"/>
    </source>
</evidence>
<protein>
    <submittedName>
        <fullName evidence="1">Uncharacterized protein</fullName>
    </submittedName>
</protein>
<name>A0ABT9XX84_9BACI</name>
<proteinExistence type="predicted"/>
<gene>
    <name evidence="1" type="ORF">J2S10_003134</name>
</gene>
<organism evidence="1 2">
    <name type="scientific">Neobacillus ginsengisoli</name>
    <dbReference type="NCBI Taxonomy" id="904295"/>
    <lineage>
        <taxon>Bacteria</taxon>
        <taxon>Bacillati</taxon>
        <taxon>Bacillota</taxon>
        <taxon>Bacilli</taxon>
        <taxon>Bacillales</taxon>
        <taxon>Bacillaceae</taxon>
        <taxon>Neobacillus</taxon>
    </lineage>
</organism>
<sequence>MKSNEETLEDLKKELLRIGSTNQRDYDLLKRRGQVLSTAICRRLKLSWPKVVEKTGLISSKR</sequence>
<comment type="caution">
    <text evidence="1">The sequence shown here is derived from an EMBL/GenBank/DDBJ whole genome shotgun (WGS) entry which is preliminary data.</text>
</comment>